<dbReference type="EMBL" id="CP071696">
    <property type="protein sequence ID" value="QTX03323.1"/>
    <property type="molecule type" value="Genomic_DNA"/>
</dbReference>
<dbReference type="RefSeq" id="WP_210895786.1">
    <property type="nucleotide sequence ID" value="NZ_CP071696.1"/>
</dbReference>
<feature type="compositionally biased region" description="Basic and acidic residues" evidence="1">
    <location>
        <begin position="55"/>
        <end position="69"/>
    </location>
</feature>
<reference evidence="2" key="1">
    <citation type="submission" date="2021-03" db="EMBL/GenBank/DDBJ databases">
        <title>Agromyces archimandritus sp. nov., isolated from the cockroach Archimandrita tessellata.</title>
        <authorList>
            <person name="Guzman J."/>
            <person name="Ortuzar M."/>
            <person name="Poehlein A."/>
            <person name="Daniel R."/>
            <person name="Trujillo M."/>
            <person name="Vilcinskas A."/>
        </authorList>
    </citation>
    <scope>NUCLEOTIDE SEQUENCE</scope>
    <source>
        <strain evidence="2">G127AT</strain>
    </source>
</reference>
<dbReference type="Proteomes" id="UP000671914">
    <property type="component" value="Chromosome"/>
</dbReference>
<keyword evidence="3" id="KW-1185">Reference proteome</keyword>
<accession>A0A975IMC5</accession>
<gene>
    <name evidence="2" type="ORF">G127AT_07965</name>
</gene>
<protein>
    <submittedName>
        <fullName evidence="2">Uncharacterized protein</fullName>
    </submittedName>
</protein>
<evidence type="ECO:0000313" key="3">
    <source>
        <dbReference type="Proteomes" id="UP000671914"/>
    </source>
</evidence>
<name>A0A975IMC5_9MICO</name>
<evidence type="ECO:0000256" key="1">
    <source>
        <dbReference type="SAM" id="MobiDB-lite"/>
    </source>
</evidence>
<sequence>MTGTVLRVREHVERALGAVGAAAVILSLAAADPTAAAYIDTAHARTPSIPAQPDGARRAGDWSMEVFDR</sequence>
<dbReference type="AlphaFoldDB" id="A0A975IMC5"/>
<evidence type="ECO:0000313" key="2">
    <source>
        <dbReference type="EMBL" id="QTX03323.1"/>
    </source>
</evidence>
<organism evidence="2 3">
    <name type="scientific">Agromyces archimandritae</name>
    <dbReference type="NCBI Taxonomy" id="2781962"/>
    <lineage>
        <taxon>Bacteria</taxon>
        <taxon>Bacillati</taxon>
        <taxon>Actinomycetota</taxon>
        <taxon>Actinomycetes</taxon>
        <taxon>Micrococcales</taxon>
        <taxon>Microbacteriaceae</taxon>
        <taxon>Agromyces</taxon>
    </lineage>
</organism>
<dbReference type="KEGG" id="aarc:G127AT_07965"/>
<feature type="region of interest" description="Disordered" evidence="1">
    <location>
        <begin position="46"/>
        <end position="69"/>
    </location>
</feature>
<proteinExistence type="predicted"/>